<dbReference type="AlphaFoldDB" id="A0A0C2N4R5"/>
<comment type="caution">
    <text evidence="2">The sequence shown here is derived from an EMBL/GenBank/DDBJ whole genome shotgun (WGS) entry which is preliminary data.</text>
</comment>
<keyword evidence="3" id="KW-1185">Reference proteome</keyword>
<dbReference type="Proteomes" id="UP000031668">
    <property type="component" value="Unassembled WGS sequence"/>
</dbReference>
<feature type="region of interest" description="Disordered" evidence="1">
    <location>
        <begin position="1"/>
        <end position="23"/>
    </location>
</feature>
<gene>
    <name evidence="2" type="ORF">RF11_03810</name>
</gene>
<evidence type="ECO:0000313" key="3">
    <source>
        <dbReference type="Proteomes" id="UP000031668"/>
    </source>
</evidence>
<dbReference type="EMBL" id="JWZT01002668">
    <property type="protein sequence ID" value="KII68902.1"/>
    <property type="molecule type" value="Genomic_DNA"/>
</dbReference>
<evidence type="ECO:0000313" key="2">
    <source>
        <dbReference type="EMBL" id="KII68902.1"/>
    </source>
</evidence>
<organism evidence="2 3">
    <name type="scientific">Thelohanellus kitauei</name>
    <name type="common">Myxosporean</name>
    <dbReference type="NCBI Taxonomy" id="669202"/>
    <lineage>
        <taxon>Eukaryota</taxon>
        <taxon>Metazoa</taxon>
        <taxon>Cnidaria</taxon>
        <taxon>Myxozoa</taxon>
        <taxon>Myxosporea</taxon>
        <taxon>Bivalvulida</taxon>
        <taxon>Platysporina</taxon>
        <taxon>Myxobolidae</taxon>
        <taxon>Thelohanellus</taxon>
    </lineage>
</organism>
<sequence>METPLSLLSAKSYPPDASREPRENTVMEIAPCQTVPSNNPIPKPLERTEVLDDMWCKPPIIKPKITVRGQSCSLLLQVTLIHQTSKFGAGCRISKSVNQMCHVGVAYKAYTKPMMSILAQYHSAKTHDMMIDNIPENQTENTQFWFVSAQIPNALTSLGLM</sequence>
<name>A0A0C2N4R5_THEKT</name>
<proteinExistence type="predicted"/>
<evidence type="ECO:0000256" key="1">
    <source>
        <dbReference type="SAM" id="MobiDB-lite"/>
    </source>
</evidence>
<accession>A0A0C2N4R5</accession>
<protein>
    <submittedName>
        <fullName evidence="2">Uncharacterized protein</fullName>
    </submittedName>
</protein>
<reference evidence="2 3" key="1">
    <citation type="journal article" date="2014" name="Genome Biol. Evol.">
        <title>The genome of the myxosporean Thelohanellus kitauei shows adaptations to nutrient acquisition within its fish host.</title>
        <authorList>
            <person name="Yang Y."/>
            <person name="Xiong J."/>
            <person name="Zhou Z."/>
            <person name="Huo F."/>
            <person name="Miao W."/>
            <person name="Ran C."/>
            <person name="Liu Y."/>
            <person name="Zhang J."/>
            <person name="Feng J."/>
            <person name="Wang M."/>
            <person name="Wang M."/>
            <person name="Wang L."/>
            <person name="Yao B."/>
        </authorList>
    </citation>
    <scope>NUCLEOTIDE SEQUENCE [LARGE SCALE GENOMIC DNA]</scope>
    <source>
        <strain evidence="2">Wuqing</strain>
    </source>
</reference>